<sequence length="410" mass="45940">MTLDPVHFDGISGLVSRISHDIDEAEHRSEAMRAWESFLDPLVVDGDRVLEPLDDLARYAVDVETAGVQDAAFDAVHGLDSGTVNPRAFKNGIVLDVAQAALAVHPSDVDTHRARTVIATVHTNDDSVRLQSDDWQRRDEGYWRGRIFRAPNVERDEEAVVHALSLYLAESTHALDHASEVSDLLVLDGPLYPKIVMNWLSDRRELAALLEKDLVRDVVRNYLELVEVFAERDVPLCGFVKTLGSRGVVSTLREKTHAPWTDDAAFFTQVLERRDADGDRVTDDLTYTNWFVSRVGIDYEFSDLGDALGLDLDLDREAYEVAFFVVYDPRTDTAFKVELPRVFADDPDVRERVTRQVVSDVAATAGPPLAVKKADELARIGAAEKNELVSAMETALDSEYRRPHNEDRWG</sequence>
<dbReference type="EMBL" id="BMPG01000001">
    <property type="protein sequence ID" value="GGL49775.1"/>
    <property type="molecule type" value="Genomic_DNA"/>
</dbReference>
<dbReference type="InterPro" id="IPR018977">
    <property type="entry name" value="NurA_domain"/>
</dbReference>
<reference evidence="2" key="2">
    <citation type="submission" date="2020-09" db="EMBL/GenBank/DDBJ databases">
        <authorList>
            <person name="Sun Q."/>
            <person name="Ohkuma M."/>
        </authorList>
    </citation>
    <scope>NUCLEOTIDE SEQUENCE</scope>
    <source>
        <strain evidence="2">JCM 19596</strain>
    </source>
</reference>
<dbReference type="Pfam" id="PF09376">
    <property type="entry name" value="NurA"/>
    <property type="match status" value="1"/>
</dbReference>
<dbReference type="OrthoDB" id="190207at2157"/>
<comment type="caution">
    <text evidence="2">The sequence shown here is derived from an EMBL/GenBank/DDBJ whole genome shotgun (WGS) entry which is preliminary data.</text>
</comment>
<dbReference type="RefSeq" id="WP_188975478.1">
    <property type="nucleotide sequence ID" value="NZ_BMPG01000001.1"/>
</dbReference>
<reference evidence="2" key="1">
    <citation type="journal article" date="2014" name="Int. J. Syst. Evol. Microbiol.">
        <title>Complete genome sequence of Corynebacterium casei LMG S-19264T (=DSM 44701T), isolated from a smear-ripened cheese.</title>
        <authorList>
            <consortium name="US DOE Joint Genome Institute (JGI-PGF)"/>
            <person name="Walter F."/>
            <person name="Albersmeier A."/>
            <person name="Kalinowski J."/>
            <person name="Ruckert C."/>
        </authorList>
    </citation>
    <scope>NUCLEOTIDE SEQUENCE</scope>
    <source>
        <strain evidence="2">JCM 19596</strain>
    </source>
</reference>
<keyword evidence="3" id="KW-1185">Reference proteome</keyword>
<dbReference type="Proteomes" id="UP000607197">
    <property type="component" value="Unassembled WGS sequence"/>
</dbReference>
<evidence type="ECO:0000313" key="2">
    <source>
        <dbReference type="EMBL" id="GGL49775.1"/>
    </source>
</evidence>
<proteinExistence type="predicted"/>
<name>A0A830F0N2_9EURY</name>
<evidence type="ECO:0000259" key="1">
    <source>
        <dbReference type="SMART" id="SM00933"/>
    </source>
</evidence>
<protein>
    <submittedName>
        <fullName evidence="2">Nuclease</fullName>
    </submittedName>
</protein>
<feature type="domain" description="NurA" evidence="1">
    <location>
        <begin position="74"/>
        <end position="380"/>
    </location>
</feature>
<dbReference type="SMART" id="SM00933">
    <property type="entry name" value="NurA"/>
    <property type="match status" value="1"/>
</dbReference>
<dbReference type="AlphaFoldDB" id="A0A830F0N2"/>
<organism evidence="2 3">
    <name type="scientific">Halocalculus aciditolerans</name>
    <dbReference type="NCBI Taxonomy" id="1383812"/>
    <lineage>
        <taxon>Archaea</taxon>
        <taxon>Methanobacteriati</taxon>
        <taxon>Methanobacteriota</taxon>
        <taxon>Stenosarchaea group</taxon>
        <taxon>Halobacteria</taxon>
        <taxon>Halobacteriales</taxon>
        <taxon>Halobacteriaceae</taxon>
        <taxon>Halocalculus</taxon>
    </lineage>
</organism>
<accession>A0A830F0N2</accession>
<evidence type="ECO:0000313" key="3">
    <source>
        <dbReference type="Proteomes" id="UP000607197"/>
    </source>
</evidence>
<gene>
    <name evidence="2" type="ORF">GCM10009039_04880</name>
</gene>